<dbReference type="OrthoDB" id="3800738at2759"/>
<accession>A0A319AS81</accession>
<evidence type="ECO:0000313" key="2">
    <source>
        <dbReference type="Proteomes" id="UP000248349"/>
    </source>
</evidence>
<name>A0A319AS81_9EURO</name>
<dbReference type="AlphaFoldDB" id="A0A319AS81"/>
<sequence length="360" mass="41835">MSNHTSPLQPHLSNQVIKSLLQPLFKQIPSQPLSSTNQQADMPAHAIFEIYEILEKILLYTDMRTVIASCQRVNRYWHALICSSSPLQEALFFKPCKELALPGVLKIRNPLIDEFIWKQYFIRRPRAWQGPRPRYRDLYDNAIITHKNRDKNQKKEKRQLQLQLPARLTRKQEKAWQRHEASWKRMLIHQPPSREMGLLETFHPDWLLYASCRFSRLGFLQISNTSGNFQSNDERSQTRGYLRLGHLAAGCADGTLRAGSLPLVFWNAESRERPSHKLEVERWITEAEYAMGCEVVVFCRQSVQIPKPTVPADGDESDANRNGNGLNDRLPGLQAWFQELGCPRKIRGKNRVAMWKLLEK</sequence>
<dbReference type="CDD" id="cd09917">
    <property type="entry name" value="F-box_SF"/>
    <property type="match status" value="1"/>
</dbReference>
<dbReference type="EMBL" id="KZ821219">
    <property type="protein sequence ID" value="PYH49142.1"/>
    <property type="molecule type" value="Genomic_DNA"/>
</dbReference>
<proteinExistence type="predicted"/>
<dbReference type="RefSeq" id="XP_025435124.1">
    <property type="nucleotide sequence ID" value="XM_025577804.1"/>
</dbReference>
<gene>
    <name evidence="1" type="ORF">BP01DRAFT_388228</name>
</gene>
<dbReference type="InterPro" id="IPR036047">
    <property type="entry name" value="F-box-like_dom_sf"/>
</dbReference>
<dbReference type="GeneID" id="37079033"/>
<keyword evidence="2" id="KW-1185">Reference proteome</keyword>
<dbReference type="STRING" id="1450539.A0A319AS81"/>
<evidence type="ECO:0008006" key="3">
    <source>
        <dbReference type="Google" id="ProtNLM"/>
    </source>
</evidence>
<reference evidence="1 2" key="1">
    <citation type="submission" date="2016-12" db="EMBL/GenBank/DDBJ databases">
        <title>The genomes of Aspergillus section Nigri reveals drivers in fungal speciation.</title>
        <authorList>
            <consortium name="DOE Joint Genome Institute"/>
            <person name="Vesth T.C."/>
            <person name="Nybo J."/>
            <person name="Theobald S."/>
            <person name="Brandl J."/>
            <person name="Frisvad J.C."/>
            <person name="Nielsen K.F."/>
            <person name="Lyhne E.K."/>
            <person name="Kogle M.E."/>
            <person name="Kuo A."/>
            <person name="Riley R."/>
            <person name="Clum A."/>
            <person name="Nolan M."/>
            <person name="Lipzen A."/>
            <person name="Salamov A."/>
            <person name="Henrissat B."/>
            <person name="Wiebenga A."/>
            <person name="De Vries R.P."/>
            <person name="Grigoriev I.V."/>
            <person name="Mortensen U.H."/>
            <person name="Andersen M.R."/>
            <person name="Baker S.E."/>
        </authorList>
    </citation>
    <scope>NUCLEOTIDE SEQUENCE [LARGE SCALE GENOMIC DNA]</scope>
    <source>
        <strain evidence="1 2">JOP 1030-1</strain>
    </source>
</reference>
<organism evidence="1 2">
    <name type="scientific">Aspergillus saccharolyticus JOP 1030-1</name>
    <dbReference type="NCBI Taxonomy" id="1450539"/>
    <lineage>
        <taxon>Eukaryota</taxon>
        <taxon>Fungi</taxon>
        <taxon>Dikarya</taxon>
        <taxon>Ascomycota</taxon>
        <taxon>Pezizomycotina</taxon>
        <taxon>Eurotiomycetes</taxon>
        <taxon>Eurotiomycetidae</taxon>
        <taxon>Eurotiales</taxon>
        <taxon>Aspergillaceae</taxon>
        <taxon>Aspergillus</taxon>
        <taxon>Aspergillus subgen. Circumdati</taxon>
    </lineage>
</organism>
<evidence type="ECO:0000313" key="1">
    <source>
        <dbReference type="EMBL" id="PYH49142.1"/>
    </source>
</evidence>
<dbReference type="Proteomes" id="UP000248349">
    <property type="component" value="Unassembled WGS sequence"/>
</dbReference>
<protein>
    <recommendedName>
        <fullName evidence="3">F-box domain-containing protein</fullName>
    </recommendedName>
</protein>
<dbReference type="SUPFAM" id="SSF81383">
    <property type="entry name" value="F-box domain"/>
    <property type="match status" value="1"/>
</dbReference>